<dbReference type="AlphaFoldDB" id="A0A6A2ZHG2"/>
<dbReference type="SMART" id="SM00367">
    <property type="entry name" value="LRR_CC"/>
    <property type="match status" value="3"/>
</dbReference>
<dbReference type="PANTHER" id="PTHR34709">
    <property type="entry name" value="OS10G0396666 PROTEIN"/>
    <property type="match status" value="1"/>
</dbReference>
<organism evidence="1 2">
    <name type="scientific">Hibiscus syriacus</name>
    <name type="common">Rose of Sharon</name>
    <dbReference type="NCBI Taxonomy" id="106335"/>
    <lineage>
        <taxon>Eukaryota</taxon>
        <taxon>Viridiplantae</taxon>
        <taxon>Streptophyta</taxon>
        <taxon>Embryophyta</taxon>
        <taxon>Tracheophyta</taxon>
        <taxon>Spermatophyta</taxon>
        <taxon>Magnoliopsida</taxon>
        <taxon>eudicotyledons</taxon>
        <taxon>Gunneridae</taxon>
        <taxon>Pentapetalae</taxon>
        <taxon>rosids</taxon>
        <taxon>malvids</taxon>
        <taxon>Malvales</taxon>
        <taxon>Malvaceae</taxon>
        <taxon>Malvoideae</taxon>
        <taxon>Hibiscus</taxon>
    </lineage>
</organism>
<sequence>MKEQAPKDMMTLEDFLVKSGAVEEEDKVKLHGRNHERRFIGKYEMEMLFQENSTAMRYGGNWVDPMLLHSVGCSRSFIGETSASSSAAINDCEHHDSHHKRAKVPTCYHQGTSYSSAERDYSIKQCSSISSNNGVFYHNFMSNNESDGHHFDGKCGNEEENEGGLKAEDFEIQMDLTDDLLHMVFSFLDHCNLCNATMIFDDICQRYPNAKDIQMPLKNLEALTLGKGLLGDTFFHALTECGMLRSLDVNDAILGDGGQEIPINHDRLCDLKVTKYRVICISIRCPLLKSLSLKRSNMAQLALNCPLLQLLDISACHKLTDVVIRYVMTSCPQLESLDMSNCSCVSDETLQEIARSCYVLHVLNSSYCPNISLEFVRLPMLTILKLDNCEVSSRQPSSISDDAEVVTLIGSCEDAANQINYKEIHWGLLEDSLEERLKKVGGLLSDSEKTKEENKEGDIDETMVLFAVKGPVTIHYIPSAFE</sequence>
<reference evidence="1" key="1">
    <citation type="submission" date="2019-09" db="EMBL/GenBank/DDBJ databases">
        <title>Draft genome information of white flower Hibiscus syriacus.</title>
        <authorList>
            <person name="Kim Y.-M."/>
        </authorList>
    </citation>
    <scope>NUCLEOTIDE SEQUENCE [LARGE SCALE GENOMIC DNA]</scope>
    <source>
        <strain evidence="1">YM2019G1</strain>
    </source>
</reference>
<accession>A0A6A2ZHG2</accession>
<dbReference type="Gene3D" id="3.80.10.10">
    <property type="entry name" value="Ribonuclease Inhibitor"/>
    <property type="match status" value="1"/>
</dbReference>
<dbReference type="InterPro" id="IPR006553">
    <property type="entry name" value="Leu-rich_rpt_Cys-con_subtyp"/>
</dbReference>
<comment type="caution">
    <text evidence="1">The sequence shown here is derived from an EMBL/GenBank/DDBJ whole genome shotgun (WGS) entry which is preliminary data.</text>
</comment>
<proteinExistence type="predicted"/>
<dbReference type="InterPro" id="IPR055312">
    <property type="entry name" value="FBL15-like"/>
</dbReference>
<evidence type="ECO:0000313" key="1">
    <source>
        <dbReference type="EMBL" id="KAE8691298.1"/>
    </source>
</evidence>
<dbReference type="EMBL" id="VEPZ02001149">
    <property type="protein sequence ID" value="KAE8691298.1"/>
    <property type="molecule type" value="Genomic_DNA"/>
</dbReference>
<dbReference type="SUPFAM" id="SSF52047">
    <property type="entry name" value="RNI-like"/>
    <property type="match status" value="1"/>
</dbReference>
<keyword evidence="2" id="KW-1185">Reference proteome</keyword>
<name>A0A6A2ZHG2_HIBSY</name>
<protein>
    <submittedName>
        <fullName evidence="1">Uncharacterized protein</fullName>
    </submittedName>
</protein>
<dbReference type="Proteomes" id="UP000436088">
    <property type="component" value="Unassembled WGS sequence"/>
</dbReference>
<evidence type="ECO:0000313" key="2">
    <source>
        <dbReference type="Proteomes" id="UP000436088"/>
    </source>
</evidence>
<dbReference type="InterPro" id="IPR032675">
    <property type="entry name" value="LRR_dom_sf"/>
</dbReference>
<dbReference type="PANTHER" id="PTHR34709:SF57">
    <property type="entry name" value="F-BOX DOMAIN-CONTAINING PROTEIN"/>
    <property type="match status" value="1"/>
</dbReference>
<gene>
    <name evidence="1" type="ORF">F3Y22_tig00110890pilonHSYRG00715</name>
</gene>